<feature type="non-terminal residue" evidence="4">
    <location>
        <position position="91"/>
    </location>
</feature>
<dbReference type="InterPro" id="IPR008146">
    <property type="entry name" value="Gln_synth_cat_dom"/>
</dbReference>
<organism evidence="4">
    <name type="scientific">marine sediment metagenome</name>
    <dbReference type="NCBI Taxonomy" id="412755"/>
    <lineage>
        <taxon>unclassified sequences</taxon>
        <taxon>metagenomes</taxon>
        <taxon>ecological metagenomes</taxon>
    </lineage>
</organism>
<dbReference type="GO" id="GO:0004356">
    <property type="term" value="F:glutamine synthetase activity"/>
    <property type="evidence" value="ECO:0007669"/>
    <property type="project" value="InterPro"/>
</dbReference>
<accession>X1LNU8</accession>
<evidence type="ECO:0000313" key="4">
    <source>
        <dbReference type="EMBL" id="GAI21017.1"/>
    </source>
</evidence>
<name>X1LNU8_9ZZZZ</name>
<reference evidence="4" key="1">
    <citation type="journal article" date="2014" name="Front. Microbiol.">
        <title>High frequency of phylogenetically diverse reductive dehalogenase-homologous genes in deep subseafloor sedimentary metagenomes.</title>
        <authorList>
            <person name="Kawai M."/>
            <person name="Futagami T."/>
            <person name="Toyoda A."/>
            <person name="Takaki Y."/>
            <person name="Nishi S."/>
            <person name="Hori S."/>
            <person name="Arai W."/>
            <person name="Tsubouchi T."/>
            <person name="Morono Y."/>
            <person name="Uchiyama I."/>
            <person name="Ito T."/>
            <person name="Fujiyama A."/>
            <person name="Inagaki F."/>
            <person name="Takami H."/>
        </authorList>
    </citation>
    <scope>NUCLEOTIDE SEQUENCE</scope>
    <source>
        <strain evidence="4">Expedition CK06-06</strain>
    </source>
</reference>
<dbReference type="Gene3D" id="3.30.590.10">
    <property type="entry name" value="Glutamine synthetase/guanido kinase, catalytic domain"/>
    <property type="match status" value="1"/>
</dbReference>
<comment type="caution">
    <text evidence="4">The sequence shown here is derived from an EMBL/GenBank/DDBJ whole genome shotgun (WGS) entry which is preliminary data.</text>
</comment>
<dbReference type="PANTHER" id="PTHR43407:SF1">
    <property type="entry name" value="LENGSIN"/>
    <property type="match status" value="1"/>
</dbReference>
<evidence type="ECO:0000256" key="1">
    <source>
        <dbReference type="ARBA" id="ARBA00009897"/>
    </source>
</evidence>
<evidence type="ECO:0000256" key="2">
    <source>
        <dbReference type="SAM" id="Phobius"/>
    </source>
</evidence>
<protein>
    <recommendedName>
        <fullName evidence="3">GS catalytic domain-containing protein</fullName>
    </recommendedName>
</protein>
<proteinExistence type="inferred from homology"/>
<feature type="transmembrane region" description="Helical" evidence="2">
    <location>
        <begin position="12"/>
        <end position="29"/>
    </location>
</feature>
<dbReference type="InterPro" id="IPR014746">
    <property type="entry name" value="Gln_synth/guanido_kin_cat_dom"/>
</dbReference>
<dbReference type="AlphaFoldDB" id="X1LNU8"/>
<dbReference type="GO" id="GO:0005737">
    <property type="term" value="C:cytoplasm"/>
    <property type="evidence" value="ECO:0007669"/>
    <property type="project" value="TreeGrafter"/>
</dbReference>
<dbReference type="EMBL" id="BARV01019879">
    <property type="protein sequence ID" value="GAI21017.1"/>
    <property type="molecule type" value="Genomic_DNA"/>
</dbReference>
<comment type="similarity">
    <text evidence="1">Belongs to the glutamine synthetase family.</text>
</comment>
<dbReference type="PANTHER" id="PTHR43407">
    <property type="entry name" value="GLUTAMINE SYNTHETASE"/>
    <property type="match status" value="1"/>
</dbReference>
<evidence type="ECO:0000259" key="3">
    <source>
        <dbReference type="PROSITE" id="PS51987"/>
    </source>
</evidence>
<sequence>MEIEYRIPDATANSYLAIAAILLAGIDGIKNRFRVDKKEKLPTNVYETINALKKDYNFLLRGSIFTMDLIESWIEVKTKQFEEIHIRPHPF</sequence>
<dbReference type="SUPFAM" id="SSF55931">
    <property type="entry name" value="Glutamine synthetase/guanido kinase"/>
    <property type="match status" value="1"/>
</dbReference>
<dbReference type="GO" id="GO:0016020">
    <property type="term" value="C:membrane"/>
    <property type="evidence" value="ECO:0007669"/>
    <property type="project" value="TreeGrafter"/>
</dbReference>
<keyword evidence="2" id="KW-1133">Transmembrane helix</keyword>
<dbReference type="GO" id="GO:0006542">
    <property type="term" value="P:glutamine biosynthetic process"/>
    <property type="evidence" value="ECO:0007669"/>
    <property type="project" value="TreeGrafter"/>
</dbReference>
<keyword evidence="2" id="KW-0812">Transmembrane</keyword>
<feature type="domain" description="GS catalytic" evidence="3">
    <location>
        <begin position="1"/>
        <end position="91"/>
    </location>
</feature>
<dbReference type="PROSITE" id="PS51987">
    <property type="entry name" value="GS_CATALYTIC"/>
    <property type="match status" value="1"/>
</dbReference>
<gene>
    <name evidence="4" type="ORF">S06H3_33322</name>
</gene>
<dbReference type="Pfam" id="PF00120">
    <property type="entry name" value="Gln-synt_C"/>
    <property type="match status" value="1"/>
</dbReference>
<dbReference type="GO" id="GO:0019740">
    <property type="term" value="P:nitrogen utilization"/>
    <property type="evidence" value="ECO:0007669"/>
    <property type="project" value="TreeGrafter"/>
</dbReference>
<keyword evidence="2" id="KW-0472">Membrane</keyword>